<evidence type="ECO:0000259" key="2">
    <source>
        <dbReference type="Pfam" id="PF13276"/>
    </source>
</evidence>
<name>A0A1T3P3K9_9ACTN</name>
<dbReference type="Pfam" id="PF13276">
    <property type="entry name" value="HTH_21"/>
    <property type="match status" value="1"/>
</dbReference>
<organism evidence="3 4">
    <name type="scientific">Embleya scabrispora</name>
    <dbReference type="NCBI Taxonomy" id="159449"/>
    <lineage>
        <taxon>Bacteria</taxon>
        <taxon>Bacillati</taxon>
        <taxon>Actinomycetota</taxon>
        <taxon>Actinomycetes</taxon>
        <taxon>Kitasatosporales</taxon>
        <taxon>Streptomycetaceae</taxon>
        <taxon>Embleya</taxon>
    </lineage>
</organism>
<dbReference type="Proteomes" id="UP000190037">
    <property type="component" value="Unassembled WGS sequence"/>
</dbReference>
<dbReference type="PANTHER" id="PTHR46889">
    <property type="entry name" value="TRANSPOSASE INSF FOR INSERTION SEQUENCE IS3B-RELATED"/>
    <property type="match status" value="1"/>
</dbReference>
<accession>A0A1T3P3K9</accession>
<evidence type="ECO:0000313" key="4">
    <source>
        <dbReference type="Proteomes" id="UP000190037"/>
    </source>
</evidence>
<sequence length="123" mass="14308">MSSRYELVEAEEAHFRIADMCRWLDVSRSGYYEWRTRPESATAQRRRHLTAAINEIFTANHETYGYRRVHAVLARSGETVSPELIRALMRDLGLMPRAHTKRALDTRKPAPPPRNCRSTTHET</sequence>
<dbReference type="PANTHER" id="PTHR46889:SF4">
    <property type="entry name" value="TRANSPOSASE INSO FOR INSERTION SEQUENCE ELEMENT IS911B-RELATED"/>
    <property type="match status" value="1"/>
</dbReference>
<evidence type="ECO:0000313" key="3">
    <source>
        <dbReference type="EMBL" id="OPC83490.1"/>
    </source>
</evidence>
<dbReference type="STRING" id="159449.B4N89_23415"/>
<gene>
    <name evidence="3" type="ORF">B4N89_23415</name>
</gene>
<reference evidence="3 4" key="1">
    <citation type="submission" date="2017-03" db="EMBL/GenBank/DDBJ databases">
        <title>Draft genome sequence of Streptomyces scabrisporus NF3, endophyte isolated from Amphipterygium adstringens.</title>
        <authorList>
            <person name="Vazquez M."/>
            <person name="Ceapa C.D."/>
            <person name="Rodriguez Luna D."/>
            <person name="Sanchez Esquivel S."/>
        </authorList>
    </citation>
    <scope>NUCLEOTIDE SEQUENCE [LARGE SCALE GENOMIC DNA]</scope>
    <source>
        <strain evidence="3 4">NF3</strain>
    </source>
</reference>
<evidence type="ECO:0000256" key="1">
    <source>
        <dbReference type="SAM" id="MobiDB-lite"/>
    </source>
</evidence>
<dbReference type="OrthoDB" id="4330255at2"/>
<dbReference type="AlphaFoldDB" id="A0A1T3P3K9"/>
<feature type="region of interest" description="Disordered" evidence="1">
    <location>
        <begin position="99"/>
        <end position="123"/>
    </location>
</feature>
<comment type="caution">
    <text evidence="3">The sequence shown here is derived from an EMBL/GenBank/DDBJ whole genome shotgun (WGS) entry which is preliminary data.</text>
</comment>
<keyword evidence="4" id="KW-1185">Reference proteome</keyword>
<proteinExistence type="predicted"/>
<feature type="domain" description="HTH-like" evidence="2">
    <location>
        <begin position="45"/>
        <end position="102"/>
    </location>
</feature>
<dbReference type="EMBL" id="MWQN01000001">
    <property type="protein sequence ID" value="OPC83490.1"/>
    <property type="molecule type" value="Genomic_DNA"/>
</dbReference>
<protein>
    <recommendedName>
        <fullName evidence="2">HTH-like domain-containing protein</fullName>
    </recommendedName>
</protein>
<dbReference type="RefSeq" id="WP_078977777.1">
    <property type="nucleotide sequence ID" value="NZ_MWQN01000001.1"/>
</dbReference>
<dbReference type="InterPro" id="IPR050900">
    <property type="entry name" value="Transposase_IS3/IS150/IS904"/>
</dbReference>
<dbReference type="InterPro" id="IPR025948">
    <property type="entry name" value="HTH-like_dom"/>
</dbReference>